<sequence length="901" mass="100113">MQGHQGNGVIPATRNRKEDVRGLNPATVRLVHGLNVKQEVETVSKTVAAQSLNVKQDADVFGPPIAVLPSIKAKSEQKPDEDHRHDSHSSATSASTKSVRPLPALPLLRYVANSAISAQRRLLRLVLLPPKLLDEAIRSDPDSITMLGFQTGAVVTASDLIDRVKHLQYTALQALLAAYRYSETQVDVKEKVVLGLQVGQLTLDMLGTLQSEIVREDKTSAKRKRSMAAVHDEERGGKARKMSSGSSVNIPATNNVSTPVHSRQNNVRPSPARIDSSTRPDLASTEVLELIPETEADVLKFQKSKARKQEVSRLLKETEDILSSAVGSRVSISSRVETDSLELLQSELGSKSMSKDPEGKSLLLELVMMKAQLTYIQGYHRQAMKFLKNTRQDIQKDTSQTHMVYRMILLQSQLEMEFNHDVMAASTTLTELGALAQIRHDPHVVLLAKVARLRIIMVNSFWDLVESSLVEIDNILDARYPPAPEIAPGQETVFQRFCLQDLSKHHDAELAVMMEYACLKVIWFHRVGSKIGSKASIKVAHHLHDLPRWSAERSSFKAGVVEVPTRSRPMSLQYTPCNISTPLTYLITCLAFPDLASNSPKRVKLVQNALKSFDEFDSHEGPYTGDFTRYSGLNNAIAVRSEMMEIKAECLFDLLTFCTFRAKFEHAEKVTVVLTRHVQVEGLFATFAPRECLMLAQRAHMLGHHEVALKHYRACEFIAKAGSEINLLARVSIHCVELATVEDIHSLASQSKQLLQECFNTGAYTFTTAARILQGIIADTILSSKKTLQVASDAARVFNDSHLQPLILCIAATHFEETRPAQSRKMLRSALELIRTSQGQNADGIYRLDVVGSTGLGLWALKRLVAMGDDDPKIQAERVKFLEMYQGKRQQELEMPAIAPA</sequence>
<dbReference type="Proteomes" id="UP001234202">
    <property type="component" value="Unassembled WGS sequence"/>
</dbReference>
<gene>
    <name evidence="1" type="ORF">QFC24_000395</name>
</gene>
<reference evidence="1" key="1">
    <citation type="submission" date="2023-04" db="EMBL/GenBank/DDBJ databases">
        <title>Draft Genome sequencing of Naganishia species isolated from polar environments using Oxford Nanopore Technology.</title>
        <authorList>
            <person name="Leo P."/>
            <person name="Venkateswaran K."/>
        </authorList>
    </citation>
    <scope>NUCLEOTIDE SEQUENCE</scope>
    <source>
        <strain evidence="1">DBVPG 5303</strain>
    </source>
</reference>
<accession>A0ACC2XX14</accession>
<protein>
    <submittedName>
        <fullName evidence="1">Uncharacterized protein</fullName>
    </submittedName>
</protein>
<evidence type="ECO:0000313" key="2">
    <source>
        <dbReference type="Proteomes" id="UP001234202"/>
    </source>
</evidence>
<evidence type="ECO:0000313" key="1">
    <source>
        <dbReference type="EMBL" id="KAJ9128104.1"/>
    </source>
</evidence>
<dbReference type="EMBL" id="JASBWV010000001">
    <property type="protein sequence ID" value="KAJ9128104.1"/>
    <property type="molecule type" value="Genomic_DNA"/>
</dbReference>
<keyword evidence="2" id="KW-1185">Reference proteome</keyword>
<comment type="caution">
    <text evidence="1">The sequence shown here is derived from an EMBL/GenBank/DDBJ whole genome shotgun (WGS) entry which is preliminary data.</text>
</comment>
<name>A0ACC2XX14_9TREE</name>
<proteinExistence type="predicted"/>
<organism evidence="1 2">
    <name type="scientific">Naganishia onofrii</name>
    <dbReference type="NCBI Taxonomy" id="1851511"/>
    <lineage>
        <taxon>Eukaryota</taxon>
        <taxon>Fungi</taxon>
        <taxon>Dikarya</taxon>
        <taxon>Basidiomycota</taxon>
        <taxon>Agaricomycotina</taxon>
        <taxon>Tremellomycetes</taxon>
        <taxon>Filobasidiales</taxon>
        <taxon>Filobasidiaceae</taxon>
        <taxon>Naganishia</taxon>
    </lineage>
</organism>